<dbReference type="OrthoDB" id="9793753at2"/>
<reference evidence="6 7" key="1">
    <citation type="submission" date="2018-08" db="EMBL/GenBank/DDBJ databases">
        <title>Parvularcula sp. SM1705, isolated from surface water of the South Sea China.</title>
        <authorList>
            <person name="Sun L."/>
        </authorList>
    </citation>
    <scope>NUCLEOTIDE SEQUENCE [LARGE SCALE GENOMIC DNA]</scope>
    <source>
        <strain evidence="6 7">SM1705</strain>
    </source>
</reference>
<dbReference type="GO" id="GO:0051082">
    <property type="term" value="F:unfolded protein binding"/>
    <property type="evidence" value="ECO:0007669"/>
    <property type="project" value="InterPro"/>
</dbReference>
<dbReference type="EMBL" id="QUQO01000001">
    <property type="protein sequence ID" value="RFB05793.1"/>
    <property type="molecule type" value="Genomic_DNA"/>
</dbReference>
<dbReference type="Pfam" id="PF01430">
    <property type="entry name" value="HSP33"/>
    <property type="match status" value="1"/>
</dbReference>
<keyword evidence="1" id="KW-0963">Cytoplasm</keyword>
<evidence type="ECO:0000256" key="1">
    <source>
        <dbReference type="ARBA" id="ARBA00022490"/>
    </source>
</evidence>
<evidence type="ECO:0000313" key="6">
    <source>
        <dbReference type="EMBL" id="RFB05793.1"/>
    </source>
</evidence>
<keyword evidence="2" id="KW-0862">Zinc</keyword>
<evidence type="ECO:0000256" key="3">
    <source>
        <dbReference type="ARBA" id="ARBA00023157"/>
    </source>
</evidence>
<dbReference type="InterPro" id="IPR000397">
    <property type="entry name" value="Heat_shock_Hsp33"/>
</dbReference>
<dbReference type="SUPFAM" id="SSF64397">
    <property type="entry name" value="Hsp33 domain"/>
    <property type="match status" value="1"/>
</dbReference>
<keyword evidence="5" id="KW-0676">Redox-active center</keyword>
<dbReference type="InterPro" id="IPR016154">
    <property type="entry name" value="Heat_shock_Hsp33_C"/>
</dbReference>
<dbReference type="FunCoup" id="A0A371RK16">
    <property type="interactions" value="266"/>
</dbReference>
<evidence type="ECO:0000256" key="2">
    <source>
        <dbReference type="ARBA" id="ARBA00022833"/>
    </source>
</evidence>
<proteinExistence type="predicted"/>
<dbReference type="GO" id="GO:0042026">
    <property type="term" value="P:protein refolding"/>
    <property type="evidence" value="ECO:0007669"/>
    <property type="project" value="TreeGrafter"/>
</dbReference>
<dbReference type="SUPFAM" id="SSF118352">
    <property type="entry name" value="HSP33 redox switch-like"/>
    <property type="match status" value="1"/>
</dbReference>
<dbReference type="RefSeq" id="WP_116392426.1">
    <property type="nucleotide sequence ID" value="NZ_QUQO01000001.1"/>
</dbReference>
<gene>
    <name evidence="6" type="ORF">DX908_11255</name>
</gene>
<name>A0A371RK16_9PROT</name>
<dbReference type="InterPro" id="IPR023212">
    <property type="entry name" value="Hsp33_helix_hairpin_bin_dom_sf"/>
</dbReference>
<organism evidence="6 7">
    <name type="scientific">Parvularcula marina</name>
    <dbReference type="NCBI Taxonomy" id="2292771"/>
    <lineage>
        <taxon>Bacteria</taxon>
        <taxon>Pseudomonadati</taxon>
        <taxon>Pseudomonadota</taxon>
        <taxon>Alphaproteobacteria</taxon>
        <taxon>Parvularculales</taxon>
        <taxon>Parvularculaceae</taxon>
        <taxon>Parvularcula</taxon>
    </lineage>
</organism>
<dbReference type="AlphaFoldDB" id="A0A371RK16"/>
<keyword evidence="4" id="KW-0143">Chaperone</keyword>
<dbReference type="CDD" id="cd00498">
    <property type="entry name" value="Hsp33"/>
    <property type="match status" value="1"/>
</dbReference>
<accession>A0A371RK16</accession>
<dbReference type="PIRSF" id="PIRSF005261">
    <property type="entry name" value="Heat_shock_Hsp33"/>
    <property type="match status" value="1"/>
</dbReference>
<evidence type="ECO:0000313" key="7">
    <source>
        <dbReference type="Proteomes" id="UP000264589"/>
    </source>
</evidence>
<dbReference type="Gene3D" id="1.10.287.480">
    <property type="entry name" value="helix hairpin bin"/>
    <property type="match status" value="1"/>
</dbReference>
<dbReference type="InterPro" id="IPR016153">
    <property type="entry name" value="Heat_shock_Hsp33_N"/>
</dbReference>
<dbReference type="Gene3D" id="3.90.1280.10">
    <property type="entry name" value="HSP33 redox switch-like"/>
    <property type="match status" value="1"/>
</dbReference>
<keyword evidence="7" id="KW-1185">Reference proteome</keyword>
<sequence length="321" mass="34484">MFDDAAPGGGGEGRSDDLILPFKVGEAAVRGRVVRLGKAVDEILSRHDFADPVSALVGEAAALVAMLGSALKFDGKLIFQAQGDGPVSTLVADYTKGGALRATAMVREGAEETAAKAQGPELHYLLRKGHLVMTIDQGSDMERYQGVTPLDGPDLATATVNYFAQSEQIPTAVKLAVGRIQDADGRTSWRAGGIMAQFVPGEGGERERGEAALLAEVDEDAWNRAATLLETTQADELLDPTVSPEQLLYRLFHEDGVRVFDPVPAYFACTCSKDKIARVLAQYDSSVIKEMVEDGAIEVSCDFCRTMYRFELDESGEAFKA</sequence>
<dbReference type="NCBIfam" id="NF002386">
    <property type="entry name" value="PRK01402.1"/>
    <property type="match status" value="1"/>
</dbReference>
<evidence type="ECO:0000256" key="4">
    <source>
        <dbReference type="ARBA" id="ARBA00023186"/>
    </source>
</evidence>
<dbReference type="Proteomes" id="UP000264589">
    <property type="component" value="Unassembled WGS sequence"/>
</dbReference>
<dbReference type="GO" id="GO:0005737">
    <property type="term" value="C:cytoplasm"/>
    <property type="evidence" value="ECO:0007669"/>
    <property type="project" value="InterPro"/>
</dbReference>
<comment type="caution">
    <text evidence="6">The sequence shown here is derived from an EMBL/GenBank/DDBJ whole genome shotgun (WGS) entry which is preliminary data.</text>
</comment>
<dbReference type="PANTHER" id="PTHR30111">
    <property type="entry name" value="33 KDA CHAPERONIN"/>
    <property type="match status" value="1"/>
</dbReference>
<keyword evidence="3" id="KW-1015">Disulfide bond</keyword>
<dbReference type="PANTHER" id="PTHR30111:SF1">
    <property type="entry name" value="33 KDA CHAPERONIN"/>
    <property type="match status" value="1"/>
</dbReference>
<dbReference type="Gene3D" id="3.55.30.10">
    <property type="entry name" value="Hsp33 domain"/>
    <property type="match status" value="1"/>
</dbReference>
<dbReference type="InParanoid" id="A0A371RK16"/>
<evidence type="ECO:0000256" key="5">
    <source>
        <dbReference type="ARBA" id="ARBA00023284"/>
    </source>
</evidence>
<protein>
    <submittedName>
        <fullName evidence="6">Hsp33 family molecular chaperone</fullName>
    </submittedName>
</protein>
<dbReference type="GO" id="GO:0044183">
    <property type="term" value="F:protein folding chaperone"/>
    <property type="evidence" value="ECO:0007669"/>
    <property type="project" value="TreeGrafter"/>
</dbReference>